<dbReference type="Gene3D" id="2.20.25.230">
    <property type="match status" value="1"/>
</dbReference>
<dbReference type="Gene3D" id="6.20.270.10">
    <property type="match status" value="1"/>
</dbReference>
<dbReference type="AlphaFoldDB" id="A0A1V4JDW8"/>
<evidence type="ECO:0000256" key="8">
    <source>
        <dbReference type="ARBA" id="ARBA00023328"/>
    </source>
</evidence>
<keyword evidence="5 9" id="KW-0498">Mitosis</keyword>
<dbReference type="GO" id="GO:0007094">
    <property type="term" value="P:mitotic spindle assembly checkpoint signaling"/>
    <property type="evidence" value="ECO:0007669"/>
    <property type="project" value="UniProtKB-UniRule"/>
</dbReference>
<evidence type="ECO:0000256" key="9">
    <source>
        <dbReference type="RuleBase" id="RU369076"/>
    </source>
</evidence>
<protein>
    <recommendedName>
        <fullName evidence="9">Protein zwilch</fullName>
    </recommendedName>
</protein>
<keyword evidence="11" id="KW-1185">Reference proteome</keyword>
<dbReference type="GO" id="GO:0051301">
    <property type="term" value="P:cell division"/>
    <property type="evidence" value="ECO:0007669"/>
    <property type="project" value="UniProtKB-UniRule"/>
</dbReference>
<reference evidence="10 11" key="1">
    <citation type="submission" date="2016-02" db="EMBL/GenBank/DDBJ databases">
        <title>Band-tailed pigeon sequencing and assembly.</title>
        <authorList>
            <person name="Soares A.E."/>
            <person name="Novak B.J."/>
            <person name="Rice E.S."/>
            <person name="O'Connell B."/>
            <person name="Chang D."/>
            <person name="Weber S."/>
            <person name="Shapiro B."/>
        </authorList>
    </citation>
    <scope>NUCLEOTIDE SEQUENCE [LARGE SCALE GENOMIC DNA]</scope>
    <source>
        <strain evidence="10">BTP2013</strain>
        <tissue evidence="10">Blood</tissue>
    </source>
</reference>
<keyword evidence="7 9" id="KW-0131">Cell cycle</keyword>
<dbReference type="GO" id="GO:1990423">
    <property type="term" value="C:RZZ complex"/>
    <property type="evidence" value="ECO:0007669"/>
    <property type="project" value="UniProtKB-UniRule"/>
</dbReference>
<dbReference type="Proteomes" id="UP000190648">
    <property type="component" value="Unassembled WGS sequence"/>
</dbReference>
<comment type="similarity">
    <text evidence="2 9">Belongs to the ZWILCH family.</text>
</comment>
<dbReference type="Gene3D" id="6.10.140.520">
    <property type="match status" value="1"/>
</dbReference>
<evidence type="ECO:0000256" key="2">
    <source>
        <dbReference type="ARBA" id="ARBA00009062"/>
    </source>
</evidence>
<sequence>MAAAGGLCRAALELYGQLRRIYEERGNVSEEPYLFETDVEICLIDDSCKSPVESFWNGSNTMYVLQKAQHHEDSDPVEESNPGDILEASKLVPKEGSGPMALPITRARWLNSLYAMVQNPNMTHLKIRQLVVLPPLWIRCDSADPQHTYWLGAEPLKAGHKITGINLYTVTCNGPTADKTCFPNLEELKTEHKMRHRSSTVMTKGFAQYELFRAPSVEDTIGDSGSRVFVDMTWKTVDKILETPPLTSTAMLNIMLESGDPGSSVYRVYRELQLLLTLAEGLKTGVTEWPERLESESAVKLVQEFLTDLKKMMFGSCTSGNGNETEEIKSDSTAAESAIKSIFSERGDLDFAEQVWCKMRSVGSYQEVVECLSQIIKSLACGDIQPWIHQGSNSLLSKLVQQSYHGKMETVSLSGITPIQMLLEIGLDKMKKDYVSFFTGRDLAALTDMEYFISTSVDLQEQVHRVQKLHHMLEIMVSSTVFLCLKHENIYLLTKICMKYYKENPLNEKHVFQLPIRPALVENFYQNDHPEIWKVDIISGHGPKEVKTTWRVSTNPPFDHMTSNNTGLFLNSTVKGSHEERMYFITLAQCSQEGEEKPFGSFLVQTHNRVIGTSTHHILKIRIPSGDVFVEKNSSPGLGAKPRALTCQERDCDSLFAALYATTDLLC</sequence>
<gene>
    <name evidence="10" type="primary">ZWILCH</name>
    <name evidence="10" type="ORF">AV530_019498</name>
</gene>
<dbReference type="STRING" id="372326.A0A1V4JDW8"/>
<proteinExistence type="inferred from homology"/>
<dbReference type="Gene3D" id="1.10.287.1880">
    <property type="match status" value="1"/>
</dbReference>
<keyword evidence="4 9" id="KW-0132">Cell division</keyword>
<dbReference type="InterPro" id="IPR018630">
    <property type="entry name" value="Zwilch"/>
</dbReference>
<dbReference type="PANTHER" id="PTHR15995:SF1">
    <property type="entry name" value="PROTEIN ZWILCH HOMOLOG"/>
    <property type="match status" value="1"/>
</dbReference>
<comment type="caution">
    <text evidence="10">The sequence shown here is derived from an EMBL/GenBank/DDBJ whole genome shotgun (WGS) entry which is preliminary data.</text>
</comment>
<keyword evidence="3 9" id="KW-0158">Chromosome</keyword>
<dbReference type="PANTHER" id="PTHR15995">
    <property type="entry name" value="PROTEIN ZWILCH HOMOLOG"/>
    <property type="match status" value="1"/>
</dbReference>
<name>A0A1V4JDW8_PATFA</name>
<evidence type="ECO:0000256" key="7">
    <source>
        <dbReference type="ARBA" id="ARBA00023306"/>
    </source>
</evidence>
<organism evidence="10 11">
    <name type="scientific">Patagioenas fasciata monilis</name>
    <dbReference type="NCBI Taxonomy" id="372326"/>
    <lineage>
        <taxon>Eukaryota</taxon>
        <taxon>Metazoa</taxon>
        <taxon>Chordata</taxon>
        <taxon>Craniata</taxon>
        <taxon>Vertebrata</taxon>
        <taxon>Euteleostomi</taxon>
        <taxon>Archelosauria</taxon>
        <taxon>Archosauria</taxon>
        <taxon>Dinosauria</taxon>
        <taxon>Saurischia</taxon>
        <taxon>Theropoda</taxon>
        <taxon>Coelurosauria</taxon>
        <taxon>Aves</taxon>
        <taxon>Neognathae</taxon>
        <taxon>Neoaves</taxon>
        <taxon>Columbimorphae</taxon>
        <taxon>Columbiformes</taxon>
        <taxon>Columbidae</taxon>
        <taxon>Patagioenas</taxon>
    </lineage>
</organism>
<dbReference type="Pfam" id="PF09817">
    <property type="entry name" value="Zwilch"/>
    <property type="match status" value="1"/>
</dbReference>
<comment type="function">
    <text evidence="9">Essential component of the mitotic checkpoint, which prevents cells from prematurely exiting mitosis. Required for the assembly of the dynein-dynactin and MAD1-MAD2 complexes onto kinetochores. Its function related to the spindle assembly machinery is proposed to depend on its association in the mitotic RZZ complex.</text>
</comment>
<evidence type="ECO:0000256" key="4">
    <source>
        <dbReference type="ARBA" id="ARBA00022618"/>
    </source>
</evidence>
<keyword evidence="6 9" id="KW-0995">Kinetochore</keyword>
<dbReference type="OrthoDB" id="5556307at2759"/>
<evidence type="ECO:0000256" key="6">
    <source>
        <dbReference type="ARBA" id="ARBA00022838"/>
    </source>
</evidence>
<evidence type="ECO:0000313" key="11">
    <source>
        <dbReference type="Proteomes" id="UP000190648"/>
    </source>
</evidence>
<comment type="subunit">
    <text evidence="9">Component of the RZZ complex.</text>
</comment>
<keyword evidence="8 9" id="KW-0137">Centromere</keyword>
<accession>A0A1V4JDW8</accession>
<evidence type="ECO:0000256" key="5">
    <source>
        <dbReference type="ARBA" id="ARBA00022776"/>
    </source>
</evidence>
<dbReference type="EMBL" id="LSYS01007908">
    <property type="protein sequence ID" value="OPJ70329.1"/>
    <property type="molecule type" value="Genomic_DNA"/>
</dbReference>
<evidence type="ECO:0000256" key="3">
    <source>
        <dbReference type="ARBA" id="ARBA00022454"/>
    </source>
</evidence>
<dbReference type="GO" id="GO:0034501">
    <property type="term" value="P:protein localization to kinetochore"/>
    <property type="evidence" value="ECO:0007669"/>
    <property type="project" value="UniProtKB-UniRule"/>
</dbReference>
<evidence type="ECO:0000256" key="1">
    <source>
        <dbReference type="ARBA" id="ARBA00004629"/>
    </source>
</evidence>
<comment type="subcellular location">
    <subcellularLocation>
        <location evidence="1 9">Chromosome</location>
        <location evidence="1 9">Centromere</location>
        <location evidence="1 9">Kinetochore</location>
    </subcellularLocation>
</comment>
<evidence type="ECO:0000313" key="10">
    <source>
        <dbReference type="EMBL" id="OPJ70329.1"/>
    </source>
</evidence>
<dbReference type="Gene3D" id="1.20.58.730">
    <property type="match status" value="1"/>
</dbReference>